<name>A0A139IFJ4_9PEZI</name>
<keyword evidence="3" id="KW-1185">Reference proteome</keyword>
<gene>
    <name evidence="2" type="ORF">AC579_8642</name>
</gene>
<protein>
    <submittedName>
        <fullName evidence="2">Uncharacterized protein</fullName>
    </submittedName>
</protein>
<comment type="caution">
    <text evidence="2">The sequence shown here is derived from an EMBL/GenBank/DDBJ whole genome shotgun (WGS) entry which is preliminary data.</text>
</comment>
<accession>A0A139IFJ4</accession>
<feature type="compositionally biased region" description="Polar residues" evidence="1">
    <location>
        <begin position="1"/>
        <end position="15"/>
    </location>
</feature>
<dbReference type="Proteomes" id="UP000073492">
    <property type="component" value="Unassembled WGS sequence"/>
</dbReference>
<sequence>MEQRFDSQNSSSKQEPISPDSALPDPATCFHPTINRNNLIPSQYPDTTPDNVASSSWYARTSSILRSLRQSLGHNLFSLREETWSRAFTGERLANNSHGARPDLGPGWRCVGNRDI</sequence>
<proteinExistence type="predicted"/>
<evidence type="ECO:0000256" key="1">
    <source>
        <dbReference type="SAM" id="MobiDB-lite"/>
    </source>
</evidence>
<dbReference type="EMBL" id="LFZO01000116">
    <property type="protein sequence ID" value="KXT13474.1"/>
    <property type="molecule type" value="Genomic_DNA"/>
</dbReference>
<organism evidence="2 3">
    <name type="scientific">Pseudocercospora musae</name>
    <dbReference type="NCBI Taxonomy" id="113226"/>
    <lineage>
        <taxon>Eukaryota</taxon>
        <taxon>Fungi</taxon>
        <taxon>Dikarya</taxon>
        <taxon>Ascomycota</taxon>
        <taxon>Pezizomycotina</taxon>
        <taxon>Dothideomycetes</taxon>
        <taxon>Dothideomycetidae</taxon>
        <taxon>Mycosphaerellales</taxon>
        <taxon>Mycosphaerellaceae</taxon>
        <taxon>Pseudocercospora</taxon>
    </lineage>
</organism>
<evidence type="ECO:0000313" key="3">
    <source>
        <dbReference type="Proteomes" id="UP000073492"/>
    </source>
</evidence>
<evidence type="ECO:0000313" key="2">
    <source>
        <dbReference type="EMBL" id="KXT13474.1"/>
    </source>
</evidence>
<reference evidence="2 3" key="1">
    <citation type="submission" date="2015-07" db="EMBL/GenBank/DDBJ databases">
        <title>Comparative genomics of the Sigatoka disease complex on banana suggests a link between parallel evolutionary changes in Pseudocercospora fijiensis and Pseudocercospora eumusae and increased virulence on the banana host.</title>
        <authorList>
            <person name="Chang T.-C."/>
            <person name="Salvucci A."/>
            <person name="Crous P.W."/>
            <person name="Stergiopoulos I."/>
        </authorList>
    </citation>
    <scope>NUCLEOTIDE SEQUENCE [LARGE SCALE GENOMIC DNA]</scope>
    <source>
        <strain evidence="2 3">CBS 116634</strain>
    </source>
</reference>
<dbReference type="AlphaFoldDB" id="A0A139IFJ4"/>
<feature type="compositionally biased region" description="Polar residues" evidence="1">
    <location>
        <begin position="34"/>
        <end position="53"/>
    </location>
</feature>
<feature type="region of interest" description="Disordered" evidence="1">
    <location>
        <begin position="1"/>
        <end position="53"/>
    </location>
</feature>